<protein>
    <recommendedName>
        <fullName evidence="1">DUF5679 domain-containing protein</fullName>
    </recommendedName>
</protein>
<proteinExistence type="predicted"/>
<name>A0A8J3FT28_9PSEU</name>
<accession>A0A8J3FT28</accession>
<feature type="domain" description="DUF5679" evidence="1">
    <location>
        <begin position="11"/>
        <end position="48"/>
    </location>
</feature>
<dbReference type="Pfam" id="PF18930">
    <property type="entry name" value="DUF5679"/>
    <property type="match status" value="1"/>
</dbReference>
<dbReference type="RefSeq" id="WP_189054583.1">
    <property type="nucleotide sequence ID" value="NZ_BMMK01000003.1"/>
</dbReference>
<dbReference type="InterPro" id="IPR044044">
    <property type="entry name" value="DUF5679"/>
</dbReference>
<dbReference type="AlphaFoldDB" id="A0A8J3FT28"/>
<evidence type="ECO:0000259" key="1">
    <source>
        <dbReference type="Pfam" id="PF18930"/>
    </source>
</evidence>
<reference evidence="2" key="2">
    <citation type="submission" date="2020-09" db="EMBL/GenBank/DDBJ databases">
        <authorList>
            <person name="Sun Q."/>
            <person name="Zhou Y."/>
        </authorList>
    </citation>
    <scope>NUCLEOTIDE SEQUENCE</scope>
    <source>
        <strain evidence="2">CGMCC 4.5737</strain>
    </source>
</reference>
<gene>
    <name evidence="2" type="ORF">GCM10012275_11220</name>
</gene>
<sequence length="53" mass="5862">MAQTTTTYNGYCVKCRAKRDFEGTVQEKNGRRMAKGVCPQCGTNMTRILGKAS</sequence>
<comment type="caution">
    <text evidence="2">The sequence shown here is derived from an EMBL/GenBank/DDBJ whole genome shotgun (WGS) entry which is preliminary data.</text>
</comment>
<dbReference type="EMBL" id="BMMK01000003">
    <property type="protein sequence ID" value="GGM42018.1"/>
    <property type="molecule type" value="Genomic_DNA"/>
</dbReference>
<evidence type="ECO:0000313" key="3">
    <source>
        <dbReference type="Proteomes" id="UP000637578"/>
    </source>
</evidence>
<reference evidence="2" key="1">
    <citation type="journal article" date="2014" name="Int. J. Syst. Evol. Microbiol.">
        <title>Complete genome sequence of Corynebacterium casei LMG S-19264T (=DSM 44701T), isolated from a smear-ripened cheese.</title>
        <authorList>
            <consortium name="US DOE Joint Genome Institute (JGI-PGF)"/>
            <person name="Walter F."/>
            <person name="Albersmeier A."/>
            <person name="Kalinowski J."/>
            <person name="Ruckert C."/>
        </authorList>
    </citation>
    <scope>NUCLEOTIDE SEQUENCE</scope>
    <source>
        <strain evidence="2">CGMCC 4.5737</strain>
    </source>
</reference>
<dbReference type="Proteomes" id="UP000637578">
    <property type="component" value="Unassembled WGS sequence"/>
</dbReference>
<evidence type="ECO:0000313" key="2">
    <source>
        <dbReference type="EMBL" id="GGM42018.1"/>
    </source>
</evidence>
<keyword evidence="3" id="KW-1185">Reference proteome</keyword>
<organism evidence="2 3">
    <name type="scientific">Longimycelium tulufanense</name>
    <dbReference type="NCBI Taxonomy" id="907463"/>
    <lineage>
        <taxon>Bacteria</taxon>
        <taxon>Bacillati</taxon>
        <taxon>Actinomycetota</taxon>
        <taxon>Actinomycetes</taxon>
        <taxon>Pseudonocardiales</taxon>
        <taxon>Pseudonocardiaceae</taxon>
        <taxon>Longimycelium</taxon>
    </lineage>
</organism>